<protein>
    <submittedName>
        <fullName evidence="1">Uncharacterized protein</fullName>
    </submittedName>
</protein>
<sequence length="293" mass="33154">MKLKDWADKQGISYLTSYRWFKEGTLPVPAYQTESGTIIVQDDSENTELCMATDNQPTNVMSLLLKKTVEFSKNNATVEDFAAYIISNFSLKLNSEVVSPKYSKVKPKSEDIQKHFQRFMKPKDEIDKLSKIKEIIKNPKPEDLIKDEDLQKLLSDVVDSDNDVGDIETLKNGLKVLNDVESRNLQIVSDEKNEMIKASQKYNFDRLNYNDYKLIEGGVSCNVENTPQSLNYISSTDATFNSLTPSSTTGIGFVPTQKEIESAHKVLGKVADELRSTVTKARRGRKSFKKAEK</sequence>
<organism evidence="1">
    <name type="scientific">uncultured Caudovirales phage</name>
    <dbReference type="NCBI Taxonomy" id="2100421"/>
    <lineage>
        <taxon>Viruses</taxon>
        <taxon>Duplodnaviria</taxon>
        <taxon>Heunggongvirae</taxon>
        <taxon>Uroviricota</taxon>
        <taxon>Caudoviricetes</taxon>
        <taxon>Peduoviridae</taxon>
        <taxon>Maltschvirus</taxon>
        <taxon>Maltschvirus maltsch</taxon>
    </lineage>
</organism>
<accession>A0A6J5RI79</accession>
<evidence type="ECO:0000313" key="1">
    <source>
        <dbReference type="EMBL" id="CAB4197063.1"/>
    </source>
</evidence>
<dbReference type="EMBL" id="LR797252">
    <property type="protein sequence ID" value="CAB4197063.1"/>
    <property type="molecule type" value="Genomic_DNA"/>
</dbReference>
<gene>
    <name evidence="1" type="ORF">UFOVP1290_583</name>
</gene>
<proteinExistence type="predicted"/>
<name>A0A6J5RI79_9CAUD</name>
<reference evidence="1" key="1">
    <citation type="submission" date="2020-05" db="EMBL/GenBank/DDBJ databases">
        <authorList>
            <person name="Chiriac C."/>
            <person name="Salcher M."/>
            <person name="Ghai R."/>
            <person name="Kavagutti S V."/>
        </authorList>
    </citation>
    <scope>NUCLEOTIDE SEQUENCE</scope>
</reference>